<dbReference type="SUPFAM" id="SSF52172">
    <property type="entry name" value="CheY-like"/>
    <property type="match status" value="1"/>
</dbReference>
<feature type="modified residue" description="4-aspartylphosphate" evidence="6">
    <location>
        <position position="68"/>
    </location>
</feature>
<dbReference type="EC" id="2.7.13.3" evidence="2"/>
<dbReference type="Pfam" id="PF02518">
    <property type="entry name" value="HATPase_c"/>
    <property type="match status" value="1"/>
</dbReference>
<reference evidence="10" key="2">
    <citation type="journal article" date="2018" name="Environ. Microbiol.">
        <title>Bloom of a denitrifying methanotroph, 'Candidatus Methylomirabilis limnetica', in a deep stratified lake.</title>
        <authorList>
            <person name="Graf J.S."/>
            <person name="Mayr M.J."/>
            <person name="Marchant H.K."/>
            <person name="Tienken D."/>
            <person name="Hach P.F."/>
            <person name="Brand A."/>
            <person name="Schubert C.J."/>
            <person name="Kuypers M.M."/>
            <person name="Milucka J."/>
        </authorList>
    </citation>
    <scope>NUCLEOTIDE SEQUENCE [LARGE SCALE GENOMIC DNA]</scope>
    <source>
        <strain evidence="10">Zug</strain>
    </source>
</reference>
<keyword evidence="5 9" id="KW-0418">Kinase</keyword>
<evidence type="ECO:0000313" key="10">
    <source>
        <dbReference type="Proteomes" id="UP000241436"/>
    </source>
</evidence>
<comment type="catalytic activity">
    <reaction evidence="1">
        <text>ATP + protein L-histidine = ADP + protein N-phospho-L-histidine.</text>
        <dbReference type="EC" id="2.7.13.3"/>
    </reaction>
</comment>
<dbReference type="GO" id="GO:0005886">
    <property type="term" value="C:plasma membrane"/>
    <property type="evidence" value="ECO:0007669"/>
    <property type="project" value="TreeGrafter"/>
</dbReference>
<dbReference type="Proteomes" id="UP000241436">
    <property type="component" value="Unassembled WGS sequence"/>
</dbReference>
<evidence type="ECO:0000259" key="8">
    <source>
        <dbReference type="PROSITE" id="PS50110"/>
    </source>
</evidence>
<dbReference type="Gene3D" id="3.40.50.2300">
    <property type="match status" value="1"/>
</dbReference>
<accession>A0A2T4TVA0</accession>
<dbReference type="SMART" id="SM00387">
    <property type="entry name" value="HATPase_c"/>
    <property type="match status" value="1"/>
</dbReference>
<sequence length="422" mass="45546">MPGNIGKRRTMNEKQTPVRVLIVDDNPGKRAALAAALEGLDLALATVDSGAQALRELLAQDFALALLDVNMPIMDGFETATMIRGRPRSAHLPIIFVTAERDADSTRLQGYALGAVDYIASPIIPEILRAKVAVFADLYRLRERSERNGEELLRKSEQIERQNLLLQYANRMKDEFLANTSHELRAPLNSIIGFAELLATGQAGPLKARQTQFASIILDSGRRLLSVINDILDLATLEVVKVALEPGEITLPALLQDCLTLVKGRAFKHRINLALQIAPGVDAMRADARRLKQILYNLLSNAVKFTADGGKVALSARHARRTQAGTEVDGVEFAVTDSGIGIAAGDIDKLFQPFVQLDAAGARRYEGSGLGLVISRRLAELHGGAVEVQSEPGQGSCFTVWLPLAPPASAAAAERGSTKEIP</sequence>
<keyword evidence="4" id="KW-0808">Transferase</keyword>
<dbReference type="CDD" id="cd16922">
    <property type="entry name" value="HATPase_EvgS-ArcB-TorS-like"/>
    <property type="match status" value="1"/>
</dbReference>
<name>A0A2T4TVA0_9BACT</name>
<dbReference type="PROSITE" id="PS50109">
    <property type="entry name" value="HIS_KIN"/>
    <property type="match status" value="1"/>
</dbReference>
<evidence type="ECO:0000256" key="1">
    <source>
        <dbReference type="ARBA" id="ARBA00000085"/>
    </source>
</evidence>
<dbReference type="Gene3D" id="1.10.287.130">
    <property type="match status" value="1"/>
</dbReference>
<dbReference type="PROSITE" id="PS50110">
    <property type="entry name" value="RESPONSE_REGULATORY"/>
    <property type="match status" value="1"/>
</dbReference>
<dbReference type="Pfam" id="PF00072">
    <property type="entry name" value="Response_reg"/>
    <property type="match status" value="1"/>
</dbReference>
<dbReference type="FunFam" id="3.30.565.10:FF:000010">
    <property type="entry name" value="Sensor histidine kinase RcsC"/>
    <property type="match status" value="1"/>
</dbReference>
<feature type="domain" description="Response regulatory" evidence="8">
    <location>
        <begin position="19"/>
        <end position="136"/>
    </location>
</feature>
<dbReference type="PANTHER" id="PTHR43047">
    <property type="entry name" value="TWO-COMPONENT HISTIDINE PROTEIN KINASE"/>
    <property type="match status" value="1"/>
</dbReference>
<dbReference type="CDD" id="cd00082">
    <property type="entry name" value="HisKA"/>
    <property type="match status" value="1"/>
</dbReference>
<dbReference type="SMART" id="SM00388">
    <property type="entry name" value="HisKA"/>
    <property type="match status" value="1"/>
</dbReference>
<evidence type="ECO:0000256" key="2">
    <source>
        <dbReference type="ARBA" id="ARBA00012438"/>
    </source>
</evidence>
<dbReference type="SMART" id="SM00448">
    <property type="entry name" value="REC"/>
    <property type="match status" value="1"/>
</dbReference>
<dbReference type="InterPro" id="IPR001789">
    <property type="entry name" value="Sig_transdc_resp-reg_receiver"/>
</dbReference>
<dbReference type="InterPro" id="IPR005467">
    <property type="entry name" value="His_kinase_dom"/>
</dbReference>
<dbReference type="InterPro" id="IPR003661">
    <property type="entry name" value="HisK_dim/P_dom"/>
</dbReference>
<organism evidence="9 10">
    <name type="scientific">Candidatus Methylomirabilis limnetica</name>
    <dbReference type="NCBI Taxonomy" id="2033718"/>
    <lineage>
        <taxon>Bacteria</taxon>
        <taxon>Candidatus Methylomirabilota</taxon>
        <taxon>Candidatus Methylomirabilia</taxon>
        <taxon>Candidatus Methylomirabilales</taxon>
        <taxon>Candidatus Methylomirabilaceae</taxon>
        <taxon>Candidatus Methylomirabilis</taxon>
    </lineage>
</organism>
<keyword evidence="3 6" id="KW-0597">Phosphoprotein</keyword>
<gene>
    <name evidence="9" type="ORF">CLG94_11850</name>
</gene>
<keyword evidence="10" id="KW-1185">Reference proteome</keyword>
<evidence type="ECO:0000256" key="6">
    <source>
        <dbReference type="PROSITE-ProRule" id="PRU00169"/>
    </source>
</evidence>
<dbReference type="AlphaFoldDB" id="A0A2T4TVA0"/>
<dbReference type="InterPro" id="IPR003594">
    <property type="entry name" value="HATPase_dom"/>
</dbReference>
<dbReference type="InterPro" id="IPR036097">
    <property type="entry name" value="HisK_dim/P_sf"/>
</dbReference>
<evidence type="ECO:0000256" key="3">
    <source>
        <dbReference type="ARBA" id="ARBA00022553"/>
    </source>
</evidence>
<comment type="caution">
    <text evidence="9">The sequence shown here is derived from an EMBL/GenBank/DDBJ whole genome shotgun (WGS) entry which is preliminary data.</text>
</comment>
<dbReference type="EMBL" id="NVQC01000032">
    <property type="protein sequence ID" value="PTL35032.1"/>
    <property type="molecule type" value="Genomic_DNA"/>
</dbReference>
<dbReference type="InterPro" id="IPR004358">
    <property type="entry name" value="Sig_transdc_His_kin-like_C"/>
</dbReference>
<evidence type="ECO:0000256" key="4">
    <source>
        <dbReference type="ARBA" id="ARBA00022679"/>
    </source>
</evidence>
<proteinExistence type="predicted"/>
<reference evidence="9 10" key="1">
    <citation type="submission" date="2017-09" db="EMBL/GenBank/DDBJ databases">
        <title>Bloom of a denitrifying methanotroph, Candidatus Methylomirabilis limnetica, in a deep stratified lake.</title>
        <authorList>
            <person name="Graf J.S."/>
            <person name="Marchant H.K."/>
            <person name="Tienken D."/>
            <person name="Hach P.F."/>
            <person name="Brand A."/>
            <person name="Schubert C.J."/>
            <person name="Kuypers M.M."/>
            <person name="Milucka J."/>
        </authorList>
    </citation>
    <scope>NUCLEOTIDE SEQUENCE [LARGE SCALE GENOMIC DNA]</scope>
    <source>
        <strain evidence="9 10">Zug</strain>
    </source>
</reference>
<dbReference type="InterPro" id="IPR036890">
    <property type="entry name" value="HATPase_C_sf"/>
</dbReference>
<feature type="domain" description="Histidine kinase" evidence="7">
    <location>
        <begin position="179"/>
        <end position="406"/>
    </location>
</feature>
<dbReference type="SUPFAM" id="SSF47384">
    <property type="entry name" value="Homodimeric domain of signal transducing histidine kinase"/>
    <property type="match status" value="1"/>
</dbReference>
<evidence type="ECO:0000256" key="5">
    <source>
        <dbReference type="ARBA" id="ARBA00022777"/>
    </source>
</evidence>
<dbReference type="Gene3D" id="3.30.565.10">
    <property type="entry name" value="Histidine kinase-like ATPase, C-terminal domain"/>
    <property type="match status" value="1"/>
</dbReference>
<dbReference type="GO" id="GO:0009927">
    <property type="term" value="F:histidine phosphotransfer kinase activity"/>
    <property type="evidence" value="ECO:0007669"/>
    <property type="project" value="TreeGrafter"/>
</dbReference>
<evidence type="ECO:0000259" key="7">
    <source>
        <dbReference type="PROSITE" id="PS50109"/>
    </source>
</evidence>
<dbReference type="InterPro" id="IPR011006">
    <property type="entry name" value="CheY-like_superfamily"/>
</dbReference>
<dbReference type="PRINTS" id="PR00344">
    <property type="entry name" value="BCTRLSENSOR"/>
</dbReference>
<dbReference type="SUPFAM" id="SSF55874">
    <property type="entry name" value="ATPase domain of HSP90 chaperone/DNA topoisomerase II/histidine kinase"/>
    <property type="match status" value="1"/>
</dbReference>
<evidence type="ECO:0000313" key="9">
    <source>
        <dbReference type="EMBL" id="PTL35032.1"/>
    </source>
</evidence>
<dbReference type="Pfam" id="PF00512">
    <property type="entry name" value="HisKA"/>
    <property type="match status" value="1"/>
</dbReference>
<protein>
    <recommendedName>
        <fullName evidence="2">histidine kinase</fullName>
        <ecNumber evidence="2">2.7.13.3</ecNumber>
    </recommendedName>
</protein>
<dbReference type="PANTHER" id="PTHR43047:SF63">
    <property type="entry name" value="HISTIDINE KINASE"/>
    <property type="match status" value="1"/>
</dbReference>
<dbReference type="GO" id="GO:0000155">
    <property type="term" value="F:phosphorelay sensor kinase activity"/>
    <property type="evidence" value="ECO:0007669"/>
    <property type="project" value="InterPro"/>
</dbReference>